<comment type="caution">
    <text evidence="9">The sequence shown here is derived from an EMBL/GenBank/DDBJ whole genome shotgun (WGS) entry which is preliminary data.</text>
</comment>
<dbReference type="SUPFAM" id="SSF55781">
    <property type="entry name" value="GAF domain-like"/>
    <property type="match status" value="1"/>
</dbReference>
<dbReference type="Pfam" id="PF01590">
    <property type="entry name" value="GAF"/>
    <property type="match status" value="1"/>
</dbReference>
<dbReference type="EMBL" id="BMOM01000010">
    <property type="protein sequence ID" value="GGM08544.1"/>
    <property type="molecule type" value="Genomic_DNA"/>
</dbReference>
<organism evidence="9 10">
    <name type="scientific">Deinococcus aerophilus</name>
    <dbReference type="NCBI Taxonomy" id="522488"/>
    <lineage>
        <taxon>Bacteria</taxon>
        <taxon>Thermotogati</taxon>
        <taxon>Deinococcota</taxon>
        <taxon>Deinococci</taxon>
        <taxon>Deinococcales</taxon>
        <taxon>Deinococcaceae</taxon>
        <taxon>Deinococcus</taxon>
    </lineage>
</organism>
<evidence type="ECO:0000313" key="10">
    <source>
        <dbReference type="Proteomes" id="UP000661918"/>
    </source>
</evidence>
<dbReference type="InterPro" id="IPR035965">
    <property type="entry name" value="PAS-like_dom_sf"/>
</dbReference>
<keyword evidence="3 6" id="KW-1133">Transmembrane helix</keyword>
<dbReference type="CDD" id="cd01949">
    <property type="entry name" value="GGDEF"/>
    <property type="match status" value="1"/>
</dbReference>
<dbReference type="InterPro" id="IPR000014">
    <property type="entry name" value="PAS"/>
</dbReference>
<dbReference type="Gene3D" id="3.30.70.270">
    <property type="match status" value="1"/>
</dbReference>
<dbReference type="PROSITE" id="PS50887">
    <property type="entry name" value="GGDEF"/>
    <property type="match status" value="1"/>
</dbReference>
<dbReference type="InterPro" id="IPR003018">
    <property type="entry name" value="GAF"/>
</dbReference>
<dbReference type="Proteomes" id="UP000661918">
    <property type="component" value="Unassembled WGS sequence"/>
</dbReference>
<feature type="domain" description="PAS" evidence="7">
    <location>
        <begin position="230"/>
        <end position="274"/>
    </location>
</feature>
<dbReference type="RefSeq" id="WP_188903220.1">
    <property type="nucleotide sequence ID" value="NZ_BMOM01000010.1"/>
</dbReference>
<protein>
    <recommendedName>
        <fullName evidence="11">Diguanylate cyclase</fullName>
    </recommendedName>
</protein>
<evidence type="ECO:0000259" key="7">
    <source>
        <dbReference type="PROSITE" id="PS50112"/>
    </source>
</evidence>
<dbReference type="InterPro" id="IPR043128">
    <property type="entry name" value="Rev_trsase/Diguanyl_cyclase"/>
</dbReference>
<evidence type="ECO:0000313" key="9">
    <source>
        <dbReference type="EMBL" id="GGM08544.1"/>
    </source>
</evidence>
<dbReference type="Gene3D" id="3.30.450.20">
    <property type="entry name" value="PAS domain"/>
    <property type="match status" value="2"/>
</dbReference>
<gene>
    <name evidence="9" type="ORF">GCM10010841_16080</name>
</gene>
<dbReference type="SMART" id="SM00267">
    <property type="entry name" value="GGDEF"/>
    <property type="match status" value="1"/>
</dbReference>
<dbReference type="InterPro" id="IPR052155">
    <property type="entry name" value="Biofilm_reg_signaling"/>
</dbReference>
<dbReference type="InterPro" id="IPR029095">
    <property type="entry name" value="NarX-like_N"/>
</dbReference>
<sequence length="980" mass="105578">MLDGLPVAGPTPRRRNFSLRRAYMLPLLVLGALSIASNALLSAQLGASREDAALVNLTGRQRMLSQRIAWDAAALPSATPAEAARLRADLRISLSRFVQSHERLKDPASGLYRSRDAWEVDRLYAGELNTQVAAFVATAQRVIGAPPATLRSGSPDLTLLQTQARGQLLVSLEEAVKRAERRSEGYMARLNMLAWLRVAVVLSLLALVGGVIVRPLERRNRSLLSGLARERDFARTIVQSMGQGLAVTGRDGRVTHINPALARMLGEGAEKVLGLGLPDLTGHAPEPPEAGLPGAGAAPQTSVEGRSALRRADGSELPVQISTAPLGSNAEEGRVTVITDLSAHEQTERELRGREARYAALAANFPDGAVVLFDRDLRYLIAGGEGLADVGLSRETVEGRQPGEIFPPEINAVVVPDHLAALAGQRSERELTFFGRSYAVQTFPVPDEEGAGGVQFGIAIVRDVTEQVQARQEIEMQSAELTVLAQTADQARRDALTLAELTRRLGQAQTMDELTAQTFAVLAPALEVGWLALIQLQHARSHLLGLHGPVPGEVRARLTGGDGLRAQTLWRAVRQGPQYLEQTDQPLLAAQGVTGVALVPLPRKPQRGEVLLIAARGGLVLSWTARQRTLLEAAAEALCAAWERVALLEDLRRAAEYARALVDISQLIETDDMVETVASRAGAIVARASGVDWLALVVAEGDQARVLTSHSGPRVSRAFTARVTGGLVRGEGILWQVLDRHEALYVEDYAAAPGANDSLIQHGVRAAAWVPLSRVGHQSLLLSAMRMDRQPWHDHDRALFEAAARSVNVALERQAHLRELETAALTDALTTLGNRRAFEAELQEAVAAARRDGAPLTVVMIDLDGLKHFNDTQGHDRGDALLRAFAQALRQSFRNTDRIYRLGGDEYALLLDSTGTPEDFLRRVQQAVTLTRASGFETAGASAGVAGFPVDGTSAPALAKRADERLYAVKQARPGRGQPR</sequence>
<dbReference type="SUPFAM" id="SSF55073">
    <property type="entry name" value="Nucleotide cyclase"/>
    <property type="match status" value="1"/>
</dbReference>
<keyword evidence="4 6" id="KW-0472">Membrane</keyword>
<dbReference type="Pfam" id="PF08448">
    <property type="entry name" value="PAS_4"/>
    <property type="match status" value="1"/>
</dbReference>
<dbReference type="Pfam" id="PF13426">
    <property type="entry name" value="PAS_9"/>
    <property type="match status" value="1"/>
</dbReference>
<evidence type="ECO:0000256" key="4">
    <source>
        <dbReference type="ARBA" id="ARBA00023136"/>
    </source>
</evidence>
<dbReference type="CDD" id="cd00130">
    <property type="entry name" value="PAS"/>
    <property type="match status" value="1"/>
</dbReference>
<proteinExistence type="predicted"/>
<dbReference type="Pfam" id="PF00990">
    <property type="entry name" value="GGDEF"/>
    <property type="match status" value="1"/>
</dbReference>
<evidence type="ECO:0000256" key="2">
    <source>
        <dbReference type="ARBA" id="ARBA00022692"/>
    </source>
</evidence>
<reference evidence="10" key="1">
    <citation type="journal article" date="2019" name="Int. J. Syst. Evol. Microbiol.">
        <title>The Global Catalogue of Microorganisms (GCM) 10K type strain sequencing project: providing services to taxonomists for standard genome sequencing and annotation.</title>
        <authorList>
            <consortium name="The Broad Institute Genomics Platform"/>
            <consortium name="The Broad Institute Genome Sequencing Center for Infectious Disease"/>
            <person name="Wu L."/>
            <person name="Ma J."/>
        </authorList>
    </citation>
    <scope>NUCLEOTIDE SEQUENCE [LARGE SCALE GENOMIC DNA]</scope>
    <source>
        <strain evidence="10">JCM 15443</strain>
    </source>
</reference>
<evidence type="ECO:0000259" key="8">
    <source>
        <dbReference type="PROSITE" id="PS50887"/>
    </source>
</evidence>
<dbReference type="SUPFAM" id="SSF55785">
    <property type="entry name" value="PYP-like sensor domain (PAS domain)"/>
    <property type="match status" value="2"/>
</dbReference>
<dbReference type="InterPro" id="IPR000160">
    <property type="entry name" value="GGDEF_dom"/>
</dbReference>
<dbReference type="InterPro" id="IPR029016">
    <property type="entry name" value="GAF-like_dom_sf"/>
</dbReference>
<evidence type="ECO:0000256" key="3">
    <source>
        <dbReference type="ARBA" id="ARBA00022989"/>
    </source>
</evidence>
<dbReference type="NCBIfam" id="TIGR00229">
    <property type="entry name" value="sensory_box"/>
    <property type="match status" value="2"/>
</dbReference>
<dbReference type="NCBIfam" id="TIGR00254">
    <property type="entry name" value="GGDEF"/>
    <property type="match status" value="1"/>
</dbReference>
<accession>A0ABQ2GQQ9</accession>
<dbReference type="Pfam" id="PF13675">
    <property type="entry name" value="PilJ"/>
    <property type="match status" value="1"/>
</dbReference>
<dbReference type="PANTHER" id="PTHR44757">
    <property type="entry name" value="DIGUANYLATE CYCLASE DGCP"/>
    <property type="match status" value="1"/>
</dbReference>
<comment type="subcellular location">
    <subcellularLocation>
        <location evidence="1">Membrane</location>
        <topology evidence="1">Multi-pass membrane protein</topology>
    </subcellularLocation>
</comment>
<dbReference type="PANTHER" id="PTHR44757:SF2">
    <property type="entry name" value="BIOFILM ARCHITECTURE MAINTENANCE PROTEIN MBAA"/>
    <property type="match status" value="1"/>
</dbReference>
<evidence type="ECO:0000256" key="1">
    <source>
        <dbReference type="ARBA" id="ARBA00004141"/>
    </source>
</evidence>
<keyword evidence="2 6" id="KW-0812">Transmembrane</keyword>
<dbReference type="InterPro" id="IPR029787">
    <property type="entry name" value="Nucleotide_cyclase"/>
</dbReference>
<feature type="region of interest" description="Disordered" evidence="5">
    <location>
        <begin position="277"/>
        <end position="328"/>
    </location>
</feature>
<dbReference type="InterPro" id="IPR013656">
    <property type="entry name" value="PAS_4"/>
</dbReference>
<name>A0ABQ2GQQ9_9DEIO</name>
<feature type="domain" description="GGDEF" evidence="8">
    <location>
        <begin position="854"/>
        <end position="980"/>
    </location>
</feature>
<evidence type="ECO:0008006" key="11">
    <source>
        <dbReference type="Google" id="ProtNLM"/>
    </source>
</evidence>
<feature type="transmembrane region" description="Helical" evidence="6">
    <location>
        <begin position="22"/>
        <end position="41"/>
    </location>
</feature>
<dbReference type="SMART" id="SM00091">
    <property type="entry name" value="PAS"/>
    <property type="match status" value="2"/>
</dbReference>
<feature type="transmembrane region" description="Helical" evidence="6">
    <location>
        <begin position="192"/>
        <end position="213"/>
    </location>
</feature>
<dbReference type="PROSITE" id="PS50112">
    <property type="entry name" value="PAS"/>
    <property type="match status" value="1"/>
</dbReference>
<dbReference type="Gene3D" id="3.30.450.40">
    <property type="match status" value="1"/>
</dbReference>
<evidence type="ECO:0000256" key="5">
    <source>
        <dbReference type="SAM" id="MobiDB-lite"/>
    </source>
</evidence>
<evidence type="ECO:0000256" key="6">
    <source>
        <dbReference type="SAM" id="Phobius"/>
    </source>
</evidence>
<keyword evidence="10" id="KW-1185">Reference proteome</keyword>
<dbReference type="SMART" id="SM00065">
    <property type="entry name" value="GAF"/>
    <property type="match status" value="1"/>
</dbReference>